<dbReference type="InterPro" id="IPR000362">
    <property type="entry name" value="Fumarate_lyase_fam"/>
</dbReference>
<dbReference type="Proteomes" id="UP000186391">
    <property type="component" value="Unassembled WGS sequence"/>
</dbReference>
<evidence type="ECO:0000256" key="10">
    <source>
        <dbReference type="ARBA" id="ARBA00049115"/>
    </source>
</evidence>
<comment type="catalytic activity">
    <reaction evidence="8">
        <text>(2S)-2-[5-amino-1-(5-phospho-beta-D-ribosyl)imidazole-4-carboxamido]succinate = 5-amino-1-(5-phospho-beta-D-ribosyl)imidazole-4-carboxamide + fumarate</text>
        <dbReference type="Rhea" id="RHEA:23920"/>
        <dbReference type="ChEBI" id="CHEBI:29806"/>
        <dbReference type="ChEBI" id="CHEBI:58443"/>
        <dbReference type="ChEBI" id="CHEBI:58475"/>
        <dbReference type="EC" id="4.3.2.2"/>
    </reaction>
    <physiologicalReaction direction="left-to-right" evidence="8">
        <dbReference type="Rhea" id="RHEA:23921"/>
    </physiologicalReaction>
</comment>
<dbReference type="UniPathway" id="UPA00075">
    <property type="reaction ID" value="UER00336"/>
</dbReference>
<dbReference type="PANTHER" id="PTHR43172:SF1">
    <property type="entry name" value="ADENYLOSUCCINATE LYASE"/>
    <property type="match status" value="1"/>
</dbReference>
<gene>
    <name evidence="14" type="ORF">NIES592_05555</name>
</gene>
<dbReference type="PRINTS" id="PR00149">
    <property type="entry name" value="FUMRATELYASE"/>
</dbReference>
<dbReference type="GO" id="GO:0004018">
    <property type="term" value="F:N6-(1,2-dicarboxyethyl)AMP AMP-lyase (fumarate-forming) activity"/>
    <property type="evidence" value="ECO:0007669"/>
    <property type="project" value="UniProtKB-UniRule"/>
</dbReference>
<evidence type="ECO:0000256" key="6">
    <source>
        <dbReference type="ARBA" id="ARBA00022755"/>
    </source>
</evidence>
<name>A0A1U7H329_9CYAN</name>
<keyword evidence="15" id="KW-1185">Reference proteome</keyword>
<evidence type="ECO:0000256" key="12">
    <source>
        <dbReference type="RuleBase" id="RU361172"/>
    </source>
</evidence>
<dbReference type="GO" id="GO:0005829">
    <property type="term" value="C:cytosol"/>
    <property type="evidence" value="ECO:0007669"/>
    <property type="project" value="TreeGrafter"/>
</dbReference>
<evidence type="ECO:0000256" key="11">
    <source>
        <dbReference type="NCBIfam" id="TIGR00928"/>
    </source>
</evidence>
<reference evidence="14 15" key="1">
    <citation type="submission" date="2016-11" db="EMBL/GenBank/DDBJ databases">
        <title>Draft Genome Sequences of Nine Cyanobacterial Strains from Diverse Habitats.</title>
        <authorList>
            <person name="Zhu T."/>
            <person name="Hou S."/>
            <person name="Lu X."/>
            <person name="Hess W.R."/>
        </authorList>
    </citation>
    <scope>NUCLEOTIDE SEQUENCE [LARGE SCALE GENOMIC DNA]</scope>
    <source>
        <strain evidence="14 15">NIES-592</strain>
    </source>
</reference>
<dbReference type="FunFam" id="1.20.200.10:FF:000008">
    <property type="entry name" value="Adenylosuccinate lyase"/>
    <property type="match status" value="1"/>
</dbReference>
<evidence type="ECO:0000256" key="2">
    <source>
        <dbReference type="ARBA" id="ARBA00004734"/>
    </source>
</evidence>
<evidence type="ECO:0000256" key="7">
    <source>
        <dbReference type="ARBA" id="ARBA00023239"/>
    </source>
</evidence>
<dbReference type="PANTHER" id="PTHR43172">
    <property type="entry name" value="ADENYLOSUCCINATE LYASE"/>
    <property type="match status" value="1"/>
</dbReference>
<comment type="caution">
    <text evidence="14">The sequence shown here is derived from an EMBL/GenBank/DDBJ whole genome shotgun (WGS) entry which is preliminary data.</text>
</comment>
<dbReference type="GO" id="GO:0044208">
    <property type="term" value="P:'de novo' AMP biosynthetic process"/>
    <property type="evidence" value="ECO:0007669"/>
    <property type="project" value="UniProtKB-UniPathway"/>
</dbReference>
<dbReference type="UniPathway" id="UPA00074">
    <property type="reaction ID" value="UER00132"/>
</dbReference>
<evidence type="ECO:0000313" key="15">
    <source>
        <dbReference type="Proteomes" id="UP000186391"/>
    </source>
</evidence>
<evidence type="ECO:0000256" key="8">
    <source>
        <dbReference type="ARBA" id="ARBA00024477"/>
    </source>
</evidence>
<sequence length="431" mass="48508">MIERYTLPEMGNLWTDAYKFKTWLQVEIAVCEAQAELGYIPAEAVAEIKAKANFDPKRVLEIEAEVRHDVIAFLTNVNEYVGDAGRYIHLGLTSSDVLDTALALQLVASLDLLLQHVQALIDVIRQKAKEHRYTVMIGRSHGIHAEPITFGFKLAGWLAEVLRHQERLQILRKTIAVGKISGAVGTYANIEPRVEAIACQKLGLQRDAASTQVISRDRHADFVQQLALLAASIERFAVEIRNLQKTDVLEVEEFFAKGQKGSSAMPHKRNPIRSERLTGMARIIRSHAVAALENVALWHERDISHSSVERVILPDACILTHFMLVETTDLVKNLLVYPENMARNMNVYGGVVFSQRVLLTLVEKGISREEAYKIVQENAHTAWNKPEGNFRDLISKDPRVTAKLSPAEIAACFDPQHHLQHLEQIYQRLGI</sequence>
<dbReference type="RefSeq" id="WP_073555149.1">
    <property type="nucleotide sequence ID" value="NZ_MRCA01000002.1"/>
</dbReference>
<feature type="domain" description="Adenylosuccinate lyase C-terminal" evidence="13">
    <location>
        <begin position="349"/>
        <end position="430"/>
    </location>
</feature>
<dbReference type="AlphaFoldDB" id="A0A1U7H329"/>
<dbReference type="Pfam" id="PF10397">
    <property type="entry name" value="ADSL_C"/>
    <property type="match status" value="1"/>
</dbReference>
<dbReference type="InterPro" id="IPR020557">
    <property type="entry name" value="Fumarate_lyase_CS"/>
</dbReference>
<dbReference type="Gene3D" id="1.20.200.10">
    <property type="entry name" value="Fumarase/aspartase (Central domain)"/>
    <property type="match status" value="1"/>
</dbReference>
<accession>A0A1U7H329</accession>
<dbReference type="GO" id="GO:0070626">
    <property type="term" value="F:(S)-2-(5-amino-1-(5-phospho-D-ribosyl)imidazole-4-carboxamido) succinate lyase (fumarate-forming) activity"/>
    <property type="evidence" value="ECO:0007669"/>
    <property type="project" value="TreeGrafter"/>
</dbReference>
<comment type="catalytic activity">
    <reaction evidence="10">
        <text>N(6)-(1,2-dicarboxyethyl)-AMP = fumarate + AMP</text>
        <dbReference type="Rhea" id="RHEA:16853"/>
        <dbReference type="ChEBI" id="CHEBI:29806"/>
        <dbReference type="ChEBI" id="CHEBI:57567"/>
        <dbReference type="ChEBI" id="CHEBI:456215"/>
        <dbReference type="EC" id="4.3.2.2"/>
    </reaction>
    <physiologicalReaction direction="left-to-right" evidence="10">
        <dbReference type="Rhea" id="RHEA:16854"/>
    </physiologicalReaction>
</comment>
<comment type="pathway">
    <text evidence="2 12">Purine metabolism; AMP biosynthesis via de novo pathway; AMP from IMP: step 2/2.</text>
</comment>
<dbReference type="PROSITE" id="PS00163">
    <property type="entry name" value="FUMARATE_LYASES"/>
    <property type="match status" value="1"/>
</dbReference>
<evidence type="ECO:0000256" key="3">
    <source>
        <dbReference type="ARBA" id="ARBA00008273"/>
    </source>
</evidence>
<organism evidence="14 15">
    <name type="scientific">Fischerella major NIES-592</name>
    <dbReference type="NCBI Taxonomy" id="210994"/>
    <lineage>
        <taxon>Bacteria</taxon>
        <taxon>Bacillati</taxon>
        <taxon>Cyanobacteriota</taxon>
        <taxon>Cyanophyceae</taxon>
        <taxon>Nostocales</taxon>
        <taxon>Hapalosiphonaceae</taxon>
        <taxon>Fischerella</taxon>
    </lineage>
</organism>
<protein>
    <recommendedName>
        <fullName evidence="5 11">Adenylosuccinate lyase</fullName>
        <shortName evidence="12">ASL</shortName>
        <ecNumber evidence="4 11">4.3.2.2</ecNumber>
    </recommendedName>
    <alternativeName>
        <fullName evidence="9 12">Adenylosuccinase</fullName>
    </alternativeName>
</protein>
<dbReference type="EMBL" id="MRCA01000002">
    <property type="protein sequence ID" value="OKH15557.1"/>
    <property type="molecule type" value="Genomic_DNA"/>
</dbReference>
<dbReference type="InterPro" id="IPR022761">
    <property type="entry name" value="Fumarate_lyase_N"/>
</dbReference>
<keyword evidence="7 12" id="KW-0456">Lyase</keyword>
<dbReference type="PRINTS" id="PR00145">
    <property type="entry name" value="ARGSUCLYASE"/>
</dbReference>
<dbReference type="EC" id="4.3.2.2" evidence="4 11"/>
<evidence type="ECO:0000256" key="5">
    <source>
        <dbReference type="ARBA" id="ARBA00017058"/>
    </source>
</evidence>
<dbReference type="Pfam" id="PF00206">
    <property type="entry name" value="Lyase_1"/>
    <property type="match status" value="1"/>
</dbReference>
<dbReference type="Gene3D" id="1.10.275.10">
    <property type="entry name" value="Fumarase/aspartase (N-terminal domain)"/>
    <property type="match status" value="1"/>
</dbReference>
<dbReference type="InterPro" id="IPR019468">
    <property type="entry name" value="AdenyloSucc_lyase_C"/>
</dbReference>
<evidence type="ECO:0000313" key="14">
    <source>
        <dbReference type="EMBL" id="OKH15557.1"/>
    </source>
</evidence>
<dbReference type="GO" id="GO:0006189">
    <property type="term" value="P:'de novo' IMP biosynthetic process"/>
    <property type="evidence" value="ECO:0007669"/>
    <property type="project" value="UniProtKB-UniPathway"/>
</dbReference>
<dbReference type="Gene3D" id="1.10.40.30">
    <property type="entry name" value="Fumarase/aspartase (C-terminal domain)"/>
    <property type="match status" value="1"/>
</dbReference>
<dbReference type="InterPro" id="IPR024083">
    <property type="entry name" value="Fumarase/histidase_N"/>
</dbReference>
<dbReference type="SUPFAM" id="SSF48557">
    <property type="entry name" value="L-aspartase-like"/>
    <property type="match status" value="1"/>
</dbReference>
<dbReference type="FunFam" id="1.10.40.30:FF:000007">
    <property type="entry name" value="Adenylosuccinate lyase"/>
    <property type="match status" value="1"/>
</dbReference>
<dbReference type="FunFam" id="1.10.275.10:FF:000006">
    <property type="entry name" value="Adenylosuccinate lyase"/>
    <property type="match status" value="1"/>
</dbReference>
<evidence type="ECO:0000256" key="1">
    <source>
        <dbReference type="ARBA" id="ARBA00004706"/>
    </source>
</evidence>
<evidence type="ECO:0000256" key="9">
    <source>
        <dbReference type="ARBA" id="ARBA00030717"/>
    </source>
</evidence>
<dbReference type="OrthoDB" id="9768878at2"/>
<evidence type="ECO:0000256" key="4">
    <source>
        <dbReference type="ARBA" id="ARBA00012339"/>
    </source>
</evidence>
<dbReference type="CDD" id="cd01360">
    <property type="entry name" value="Adenylsuccinate_lyase_1"/>
    <property type="match status" value="1"/>
</dbReference>
<dbReference type="NCBIfam" id="TIGR00928">
    <property type="entry name" value="purB"/>
    <property type="match status" value="1"/>
</dbReference>
<dbReference type="InterPro" id="IPR004769">
    <property type="entry name" value="Pur_lyase"/>
</dbReference>
<evidence type="ECO:0000259" key="13">
    <source>
        <dbReference type="SMART" id="SM00998"/>
    </source>
</evidence>
<dbReference type="SMART" id="SM00998">
    <property type="entry name" value="ADSL_C"/>
    <property type="match status" value="1"/>
</dbReference>
<proteinExistence type="inferred from homology"/>
<comment type="similarity">
    <text evidence="3 12">Belongs to the lyase 1 family. Adenylosuccinate lyase subfamily.</text>
</comment>
<keyword evidence="6 12" id="KW-0658">Purine biosynthesis</keyword>
<comment type="pathway">
    <text evidence="1 12">Purine metabolism; IMP biosynthesis via de novo pathway; 5-amino-1-(5-phospho-D-ribosyl)imidazole-4-carboxamide from 5-amino-1-(5-phospho-D-ribosyl)imidazole-4-carboxylate: step 2/2.</text>
</comment>
<dbReference type="InterPro" id="IPR008948">
    <property type="entry name" value="L-Aspartase-like"/>
</dbReference>